<name>A0A839AB04_9HYPH</name>
<sequence>MAKREIVVSVGEADELDGVPLPRETSGLIGHGEAEGALLAAYRSERFHHAWIIGGLRGIGKATLAFRFARYVLSHPDRFSDAVAQAKDLSVEPQSPVSRKIAAGSHPDLLHLRRPYDDKRDRFKSDLPVDEVRRTVSFFGSTAAGGNWRVCIVDAADDMNLSAANALLKILEEPPPRSVFLVLSHAPGRLLPTIRSRCRQLLLRPLSGVEMGEGIAHALPGLDLSNDDLERISRLADGSLRRAIQLAAGGGLDFAREFEAMVALLPHIDVDRLHRFAEMAGANGAEDAWQLFHDLAADYLHRRLKEDASGSGGRLVRWSEVWEKTVTAVSQAEALNLDRKQVILSVFRQMAEAERMRSRN</sequence>
<dbReference type="PANTHER" id="PTHR11669:SF8">
    <property type="entry name" value="DNA POLYMERASE III SUBUNIT DELTA"/>
    <property type="match status" value="1"/>
</dbReference>
<dbReference type="EC" id="2.7.7.7" evidence="1"/>
<accession>A0A839AB04</accession>
<gene>
    <name evidence="1" type="ORF">H2509_06435</name>
</gene>
<dbReference type="PANTHER" id="PTHR11669">
    <property type="entry name" value="REPLICATION FACTOR C / DNA POLYMERASE III GAMMA-TAU SUBUNIT"/>
    <property type="match status" value="1"/>
</dbReference>
<keyword evidence="1" id="KW-0808">Transferase</keyword>
<organism evidence="1 2">
    <name type="scientific">Stappia albiluteola</name>
    <dbReference type="NCBI Taxonomy" id="2758565"/>
    <lineage>
        <taxon>Bacteria</taxon>
        <taxon>Pseudomonadati</taxon>
        <taxon>Pseudomonadota</taxon>
        <taxon>Alphaproteobacteria</taxon>
        <taxon>Hyphomicrobiales</taxon>
        <taxon>Stappiaceae</taxon>
        <taxon>Stappia</taxon>
    </lineage>
</organism>
<dbReference type="EMBL" id="JACFXV010000043">
    <property type="protein sequence ID" value="MBA5776763.1"/>
    <property type="molecule type" value="Genomic_DNA"/>
</dbReference>
<keyword evidence="1" id="KW-0548">Nucleotidyltransferase</keyword>
<dbReference type="RefSeq" id="WP_182163441.1">
    <property type="nucleotide sequence ID" value="NZ_JACFXV010000043.1"/>
</dbReference>
<dbReference type="InterPro" id="IPR027417">
    <property type="entry name" value="P-loop_NTPase"/>
</dbReference>
<dbReference type="NCBIfam" id="NF005677">
    <property type="entry name" value="PRK07471.1"/>
    <property type="match status" value="1"/>
</dbReference>
<dbReference type="GO" id="GO:0006261">
    <property type="term" value="P:DNA-templated DNA replication"/>
    <property type="evidence" value="ECO:0007669"/>
    <property type="project" value="TreeGrafter"/>
</dbReference>
<reference evidence="1 2" key="1">
    <citation type="submission" date="2020-07" db="EMBL/GenBank/DDBJ databases">
        <title>Stappia sp., F7233, whole genome shotgun sequencing project.</title>
        <authorList>
            <person name="Jiang S."/>
            <person name="Liu Z.W."/>
            <person name="Du Z.J."/>
        </authorList>
    </citation>
    <scope>NUCLEOTIDE SEQUENCE [LARGE SCALE GENOMIC DNA]</scope>
    <source>
        <strain evidence="1 2">F7233</strain>
    </source>
</reference>
<evidence type="ECO:0000313" key="1">
    <source>
        <dbReference type="EMBL" id="MBA5776763.1"/>
    </source>
</evidence>
<proteinExistence type="predicted"/>
<comment type="caution">
    <text evidence="1">The sequence shown here is derived from an EMBL/GenBank/DDBJ whole genome shotgun (WGS) entry which is preliminary data.</text>
</comment>
<dbReference type="GO" id="GO:0009360">
    <property type="term" value="C:DNA polymerase III complex"/>
    <property type="evidence" value="ECO:0007669"/>
    <property type="project" value="TreeGrafter"/>
</dbReference>
<dbReference type="NCBIfam" id="NF006586">
    <property type="entry name" value="PRK09112.1"/>
    <property type="match status" value="1"/>
</dbReference>
<dbReference type="Gene3D" id="3.40.50.300">
    <property type="entry name" value="P-loop containing nucleotide triphosphate hydrolases"/>
    <property type="match status" value="1"/>
</dbReference>
<dbReference type="Proteomes" id="UP000541109">
    <property type="component" value="Unassembled WGS sequence"/>
</dbReference>
<dbReference type="SUPFAM" id="SSF52540">
    <property type="entry name" value="P-loop containing nucleoside triphosphate hydrolases"/>
    <property type="match status" value="1"/>
</dbReference>
<dbReference type="InterPro" id="IPR050238">
    <property type="entry name" value="DNA_Rep/Repair_Clamp_Loader"/>
</dbReference>
<protein>
    <submittedName>
        <fullName evidence="1">DNA polymerase III subunit delta</fullName>
        <ecNumber evidence="1">2.7.7.7</ecNumber>
    </submittedName>
</protein>
<keyword evidence="2" id="KW-1185">Reference proteome</keyword>
<dbReference type="Pfam" id="PF13177">
    <property type="entry name" value="DNA_pol3_delta2"/>
    <property type="match status" value="1"/>
</dbReference>
<dbReference type="AlphaFoldDB" id="A0A839AB04"/>
<dbReference type="GO" id="GO:0003887">
    <property type="term" value="F:DNA-directed DNA polymerase activity"/>
    <property type="evidence" value="ECO:0007669"/>
    <property type="project" value="UniProtKB-EC"/>
</dbReference>
<evidence type="ECO:0000313" key="2">
    <source>
        <dbReference type="Proteomes" id="UP000541109"/>
    </source>
</evidence>